<reference evidence="1" key="2">
    <citation type="submission" date="2020-11" db="EMBL/GenBank/DDBJ databases">
        <authorList>
            <person name="Cecchin M."/>
            <person name="Marcolungo L."/>
            <person name="Rossato M."/>
            <person name="Girolomoni L."/>
            <person name="Cosentino E."/>
            <person name="Cuine S."/>
            <person name="Li-Beisson Y."/>
            <person name="Delledonne M."/>
            <person name="Ballottari M."/>
        </authorList>
    </citation>
    <scope>NUCLEOTIDE SEQUENCE</scope>
    <source>
        <strain evidence="1">211/11P</strain>
        <tissue evidence="1">Whole cell</tissue>
    </source>
</reference>
<comment type="caution">
    <text evidence="1">The sequence shown here is derived from an EMBL/GenBank/DDBJ whole genome shotgun (WGS) entry which is preliminary data.</text>
</comment>
<evidence type="ECO:0000313" key="1">
    <source>
        <dbReference type="EMBL" id="KAI3429273.1"/>
    </source>
</evidence>
<accession>A0A9D4TLS5</accession>
<proteinExistence type="predicted"/>
<sequence length="151" mass="17283">MQLQQARFTSCRPAWTLPRPSLGQGRAGWSQRGTVTVCQARRRGWRFVKKEALQRALLEALREALPLKMLVPLAEEFVLSKVERLMARREALKKRDDLVHFSCYAALMTPFWVDAELDQSLVNIIVVVAIALWDRAINSLIDGGTRPQKRK</sequence>
<dbReference type="Proteomes" id="UP001055712">
    <property type="component" value="Unassembled WGS sequence"/>
</dbReference>
<dbReference type="AlphaFoldDB" id="A0A9D4TLS5"/>
<name>A0A9D4TLS5_CHLVU</name>
<protein>
    <submittedName>
        <fullName evidence="1">Uncharacterized protein</fullName>
    </submittedName>
</protein>
<gene>
    <name evidence="1" type="ORF">D9Q98_005369</name>
</gene>
<evidence type="ECO:0000313" key="2">
    <source>
        <dbReference type="Proteomes" id="UP001055712"/>
    </source>
</evidence>
<dbReference type="EMBL" id="SIDB01000008">
    <property type="protein sequence ID" value="KAI3429273.1"/>
    <property type="molecule type" value="Genomic_DNA"/>
</dbReference>
<reference evidence="1" key="1">
    <citation type="journal article" date="2019" name="Plant J.">
        <title>Chlorella vulgaris genome assembly and annotation reveals the molecular basis for metabolic acclimation to high light conditions.</title>
        <authorList>
            <person name="Cecchin M."/>
            <person name="Marcolungo L."/>
            <person name="Rossato M."/>
            <person name="Girolomoni L."/>
            <person name="Cosentino E."/>
            <person name="Cuine S."/>
            <person name="Li-Beisson Y."/>
            <person name="Delledonne M."/>
            <person name="Ballottari M."/>
        </authorList>
    </citation>
    <scope>NUCLEOTIDE SEQUENCE</scope>
    <source>
        <strain evidence="1">211/11P</strain>
    </source>
</reference>
<organism evidence="1 2">
    <name type="scientific">Chlorella vulgaris</name>
    <name type="common">Green alga</name>
    <dbReference type="NCBI Taxonomy" id="3077"/>
    <lineage>
        <taxon>Eukaryota</taxon>
        <taxon>Viridiplantae</taxon>
        <taxon>Chlorophyta</taxon>
        <taxon>core chlorophytes</taxon>
        <taxon>Trebouxiophyceae</taxon>
        <taxon>Chlorellales</taxon>
        <taxon>Chlorellaceae</taxon>
        <taxon>Chlorella clade</taxon>
        <taxon>Chlorella</taxon>
    </lineage>
</organism>
<keyword evidence="2" id="KW-1185">Reference proteome</keyword>